<dbReference type="Proteomes" id="UP000233837">
    <property type="component" value="Unassembled WGS sequence"/>
</dbReference>
<dbReference type="Gene3D" id="2.160.20.10">
    <property type="entry name" value="Single-stranded right-handed beta-helix, Pectin lyase-like"/>
    <property type="match status" value="2"/>
</dbReference>
<dbReference type="Pfam" id="PF00295">
    <property type="entry name" value="Glyco_hydro_28"/>
    <property type="match status" value="1"/>
</dbReference>
<dbReference type="GO" id="GO:0004650">
    <property type="term" value="F:polygalacturonase activity"/>
    <property type="evidence" value="ECO:0007669"/>
    <property type="project" value="InterPro"/>
</dbReference>
<dbReference type="InterPro" id="IPR012334">
    <property type="entry name" value="Pectin_lyas_fold"/>
</dbReference>
<dbReference type="AlphaFoldDB" id="A0A2I0X7P5"/>
<evidence type="ECO:0000256" key="1">
    <source>
        <dbReference type="ARBA" id="ARBA00008834"/>
    </source>
</evidence>
<evidence type="ECO:0000256" key="3">
    <source>
        <dbReference type="ARBA" id="ARBA00023295"/>
    </source>
</evidence>
<proteinExistence type="inferred from homology"/>
<comment type="similarity">
    <text evidence="1 4">Belongs to the glycosyl hydrolase 28 family.</text>
</comment>
<dbReference type="PANTHER" id="PTHR31339:SF66">
    <property type="entry name" value="OS06G0106800 PROTEIN"/>
    <property type="match status" value="1"/>
</dbReference>
<evidence type="ECO:0000313" key="6">
    <source>
        <dbReference type="Proteomes" id="UP000233837"/>
    </source>
</evidence>
<keyword evidence="2 4" id="KW-0378">Hydrolase</keyword>
<evidence type="ECO:0000313" key="5">
    <source>
        <dbReference type="EMBL" id="PKU83934.1"/>
    </source>
</evidence>
<evidence type="ECO:0000256" key="4">
    <source>
        <dbReference type="RuleBase" id="RU361169"/>
    </source>
</evidence>
<gene>
    <name evidence="5" type="ORF">MA16_Dca006409</name>
</gene>
<evidence type="ECO:0000256" key="2">
    <source>
        <dbReference type="ARBA" id="ARBA00022801"/>
    </source>
</evidence>
<sequence>MDLGSNWSSFTSSAKRMEGSATSEEDDGRLLALWTLVSLLTACGDVSAAEAGRRDYVAELTEFGGVGDGVTSNTKAFLYAVANLSRRASGGCGGGAMLVVPAGRWLTDSCSNVIIEDNFIISGDDCVAIKSGWDEYGIRVGIPSEQITVRRLTCISPTSAVIAIGSEMSGGVRQIFAENITAINSESALRIKTAVGRGGFVRDVFVQGMTLHTMKYVLWFAVSYGNHPDDGWDPAALPEIENKYW</sequence>
<dbReference type="InterPro" id="IPR051801">
    <property type="entry name" value="GH28_Enzymes"/>
</dbReference>
<dbReference type="SUPFAM" id="SSF51126">
    <property type="entry name" value="Pectin lyase-like"/>
    <property type="match status" value="1"/>
</dbReference>
<dbReference type="GO" id="GO:0005975">
    <property type="term" value="P:carbohydrate metabolic process"/>
    <property type="evidence" value="ECO:0007669"/>
    <property type="project" value="InterPro"/>
</dbReference>
<keyword evidence="6" id="KW-1185">Reference proteome</keyword>
<dbReference type="EMBL" id="KZ502070">
    <property type="protein sequence ID" value="PKU83934.1"/>
    <property type="molecule type" value="Genomic_DNA"/>
</dbReference>
<dbReference type="InterPro" id="IPR000743">
    <property type="entry name" value="Glyco_hydro_28"/>
</dbReference>
<organism evidence="5 6">
    <name type="scientific">Dendrobium catenatum</name>
    <dbReference type="NCBI Taxonomy" id="906689"/>
    <lineage>
        <taxon>Eukaryota</taxon>
        <taxon>Viridiplantae</taxon>
        <taxon>Streptophyta</taxon>
        <taxon>Embryophyta</taxon>
        <taxon>Tracheophyta</taxon>
        <taxon>Spermatophyta</taxon>
        <taxon>Magnoliopsida</taxon>
        <taxon>Liliopsida</taxon>
        <taxon>Asparagales</taxon>
        <taxon>Orchidaceae</taxon>
        <taxon>Epidendroideae</taxon>
        <taxon>Malaxideae</taxon>
        <taxon>Dendrobiinae</taxon>
        <taxon>Dendrobium</taxon>
    </lineage>
</organism>
<dbReference type="InterPro" id="IPR011050">
    <property type="entry name" value="Pectin_lyase_fold/virulence"/>
</dbReference>
<dbReference type="PANTHER" id="PTHR31339">
    <property type="entry name" value="PECTIN LYASE-RELATED"/>
    <property type="match status" value="1"/>
</dbReference>
<name>A0A2I0X7P5_9ASPA</name>
<keyword evidence="3 4" id="KW-0326">Glycosidase</keyword>
<accession>A0A2I0X7P5</accession>
<dbReference type="STRING" id="906689.A0A2I0X7P5"/>
<protein>
    <submittedName>
        <fullName evidence="5">Putative polygalacturonase</fullName>
    </submittedName>
</protein>
<reference evidence="5 6" key="1">
    <citation type="journal article" date="2016" name="Sci. Rep.">
        <title>The Dendrobium catenatum Lindl. genome sequence provides insights into polysaccharide synthase, floral development and adaptive evolution.</title>
        <authorList>
            <person name="Zhang G.Q."/>
            <person name="Xu Q."/>
            <person name="Bian C."/>
            <person name="Tsai W.C."/>
            <person name="Yeh C.M."/>
            <person name="Liu K.W."/>
            <person name="Yoshida K."/>
            <person name="Zhang L.S."/>
            <person name="Chang S.B."/>
            <person name="Chen F."/>
            <person name="Shi Y."/>
            <person name="Su Y.Y."/>
            <person name="Zhang Y.Q."/>
            <person name="Chen L.J."/>
            <person name="Yin Y."/>
            <person name="Lin M."/>
            <person name="Huang H."/>
            <person name="Deng H."/>
            <person name="Wang Z.W."/>
            <person name="Zhu S.L."/>
            <person name="Zhao X."/>
            <person name="Deng C."/>
            <person name="Niu S.C."/>
            <person name="Huang J."/>
            <person name="Wang M."/>
            <person name="Liu G.H."/>
            <person name="Yang H.J."/>
            <person name="Xiao X.J."/>
            <person name="Hsiao Y.Y."/>
            <person name="Wu W.L."/>
            <person name="Chen Y.Y."/>
            <person name="Mitsuda N."/>
            <person name="Ohme-Takagi M."/>
            <person name="Luo Y.B."/>
            <person name="Van de Peer Y."/>
            <person name="Liu Z.J."/>
        </authorList>
    </citation>
    <scope>NUCLEOTIDE SEQUENCE [LARGE SCALE GENOMIC DNA]</scope>
    <source>
        <tissue evidence="5">The whole plant</tissue>
    </source>
</reference>
<reference evidence="5 6" key="2">
    <citation type="journal article" date="2017" name="Nature">
        <title>The Apostasia genome and the evolution of orchids.</title>
        <authorList>
            <person name="Zhang G.Q."/>
            <person name="Liu K.W."/>
            <person name="Li Z."/>
            <person name="Lohaus R."/>
            <person name="Hsiao Y.Y."/>
            <person name="Niu S.C."/>
            <person name="Wang J.Y."/>
            <person name="Lin Y.C."/>
            <person name="Xu Q."/>
            <person name="Chen L.J."/>
            <person name="Yoshida K."/>
            <person name="Fujiwara S."/>
            <person name="Wang Z.W."/>
            <person name="Zhang Y.Q."/>
            <person name="Mitsuda N."/>
            <person name="Wang M."/>
            <person name="Liu G.H."/>
            <person name="Pecoraro L."/>
            <person name="Huang H.X."/>
            <person name="Xiao X.J."/>
            <person name="Lin M."/>
            <person name="Wu X.Y."/>
            <person name="Wu W.L."/>
            <person name="Chen Y.Y."/>
            <person name="Chang S.B."/>
            <person name="Sakamoto S."/>
            <person name="Ohme-Takagi M."/>
            <person name="Yagi M."/>
            <person name="Zeng S.J."/>
            <person name="Shen C.Y."/>
            <person name="Yeh C.M."/>
            <person name="Luo Y.B."/>
            <person name="Tsai W.C."/>
            <person name="Van de Peer Y."/>
            <person name="Liu Z.J."/>
        </authorList>
    </citation>
    <scope>NUCLEOTIDE SEQUENCE [LARGE SCALE GENOMIC DNA]</scope>
    <source>
        <tissue evidence="5">The whole plant</tissue>
    </source>
</reference>